<dbReference type="GO" id="GO:0008757">
    <property type="term" value="F:S-adenosylmethionine-dependent methyltransferase activity"/>
    <property type="evidence" value="ECO:0007669"/>
    <property type="project" value="InterPro"/>
</dbReference>
<sequence length="269" mass="30488">MERSYKTEAELAYKNGKWLTENICLPPYMSLGACGNIAVFAIKLLAGDLKGRTVADIGGGDGTILHYIGGNRARLALICDIALSPLKRCPFASIEGNALSLPIKDETVDIIITSDMLEHLRQEDIKPVMKEISRVVKRNGRVVIHTSCFGYYLRRLGIPFTGRNRLDRFDLEDGHKNRLTRDELIKTAYECGLVIRREIHYKHLFQPLLRRLKSMIMKGRGNNASKLMIKEMNVVTKIVRYIFSLLSFFDIILFSNIPGGSIIAEFRKL</sequence>
<accession>A0A1W9S1D0</accession>
<evidence type="ECO:0000313" key="3">
    <source>
        <dbReference type="EMBL" id="OQX90452.1"/>
    </source>
</evidence>
<proteinExistence type="predicted"/>
<dbReference type="PROSITE" id="PS51257">
    <property type="entry name" value="PROKAR_LIPOPROTEIN"/>
    <property type="match status" value="1"/>
</dbReference>
<gene>
    <name evidence="3" type="ORF">B6D57_03075</name>
</gene>
<organism evidence="3 4">
    <name type="scientific">Candidatus Coatesbacteria bacterium 4484_99</name>
    <dbReference type="NCBI Taxonomy" id="1970774"/>
    <lineage>
        <taxon>Bacteria</taxon>
        <taxon>Candidatus Coatesiibacteriota</taxon>
    </lineage>
</organism>
<evidence type="ECO:0000259" key="2">
    <source>
        <dbReference type="Pfam" id="PF08241"/>
    </source>
</evidence>
<dbReference type="Pfam" id="PF08241">
    <property type="entry name" value="Methyltransf_11"/>
    <property type="match status" value="1"/>
</dbReference>
<dbReference type="EMBL" id="NATQ01000052">
    <property type="protein sequence ID" value="OQX90452.1"/>
    <property type="molecule type" value="Genomic_DNA"/>
</dbReference>
<keyword evidence="1" id="KW-1133">Transmembrane helix</keyword>
<name>A0A1W9S1D0_9BACT</name>
<keyword evidence="1" id="KW-0472">Membrane</keyword>
<reference evidence="4" key="1">
    <citation type="submission" date="2017-03" db="EMBL/GenBank/DDBJ databases">
        <title>Novel pathways for hydrocarbon cycling and metabolic interdependencies in hydrothermal sediment communities.</title>
        <authorList>
            <person name="Dombrowski N."/>
            <person name="Seitz K."/>
            <person name="Teske A."/>
            <person name="Baker B."/>
        </authorList>
    </citation>
    <scope>NUCLEOTIDE SEQUENCE [LARGE SCALE GENOMIC DNA]</scope>
</reference>
<dbReference type="InterPro" id="IPR029063">
    <property type="entry name" value="SAM-dependent_MTases_sf"/>
</dbReference>
<dbReference type="SUPFAM" id="SSF53335">
    <property type="entry name" value="S-adenosyl-L-methionine-dependent methyltransferases"/>
    <property type="match status" value="1"/>
</dbReference>
<dbReference type="Gene3D" id="3.40.50.150">
    <property type="entry name" value="Vaccinia Virus protein VP39"/>
    <property type="match status" value="1"/>
</dbReference>
<dbReference type="InterPro" id="IPR013216">
    <property type="entry name" value="Methyltransf_11"/>
</dbReference>
<feature type="transmembrane region" description="Helical" evidence="1">
    <location>
        <begin position="238"/>
        <end position="257"/>
    </location>
</feature>
<evidence type="ECO:0000313" key="4">
    <source>
        <dbReference type="Proteomes" id="UP000192611"/>
    </source>
</evidence>
<feature type="domain" description="Methyltransferase type 11" evidence="2">
    <location>
        <begin position="56"/>
        <end position="144"/>
    </location>
</feature>
<protein>
    <recommendedName>
        <fullName evidence="2">Methyltransferase type 11 domain-containing protein</fullName>
    </recommendedName>
</protein>
<keyword evidence="1" id="KW-0812">Transmembrane</keyword>
<comment type="caution">
    <text evidence="3">The sequence shown here is derived from an EMBL/GenBank/DDBJ whole genome shotgun (WGS) entry which is preliminary data.</text>
</comment>
<dbReference type="CDD" id="cd02440">
    <property type="entry name" value="AdoMet_MTases"/>
    <property type="match status" value="1"/>
</dbReference>
<evidence type="ECO:0000256" key="1">
    <source>
        <dbReference type="SAM" id="Phobius"/>
    </source>
</evidence>
<dbReference type="AlphaFoldDB" id="A0A1W9S1D0"/>
<dbReference type="Proteomes" id="UP000192611">
    <property type="component" value="Unassembled WGS sequence"/>
</dbReference>